<accession>B4LIU6</accession>
<evidence type="ECO:0000256" key="8">
    <source>
        <dbReference type="ARBA" id="ARBA00023157"/>
    </source>
</evidence>
<evidence type="ECO:0000256" key="11">
    <source>
        <dbReference type="SAM" id="SignalP"/>
    </source>
</evidence>
<dbReference type="InParanoid" id="B4LIU6"/>
<name>B4LIU6_DROVI</name>
<evidence type="ECO:0000256" key="4">
    <source>
        <dbReference type="ARBA" id="ARBA00022729"/>
    </source>
</evidence>
<dbReference type="Gene3D" id="2.40.10.10">
    <property type="entry name" value="Trypsin-like serine proteases"/>
    <property type="match status" value="1"/>
</dbReference>
<dbReference type="PANTHER" id="PTHR24276">
    <property type="entry name" value="POLYSERASE-RELATED"/>
    <property type="match status" value="1"/>
</dbReference>
<organism evidence="13 14">
    <name type="scientific">Drosophila virilis</name>
    <name type="common">Fruit fly</name>
    <dbReference type="NCBI Taxonomy" id="7244"/>
    <lineage>
        <taxon>Eukaryota</taxon>
        <taxon>Metazoa</taxon>
        <taxon>Ecdysozoa</taxon>
        <taxon>Arthropoda</taxon>
        <taxon>Hexapoda</taxon>
        <taxon>Insecta</taxon>
        <taxon>Pterygota</taxon>
        <taxon>Neoptera</taxon>
        <taxon>Endopterygota</taxon>
        <taxon>Diptera</taxon>
        <taxon>Brachycera</taxon>
        <taxon>Muscomorpha</taxon>
        <taxon>Ephydroidea</taxon>
        <taxon>Drosophilidae</taxon>
        <taxon>Drosophila</taxon>
    </lineage>
</organism>
<keyword evidence="14" id="KW-1185">Reference proteome</keyword>
<comment type="catalytic activity">
    <reaction evidence="9">
        <text>Preferential cleavage: Arg-|-Xaa, Lys-|-Xaa.</text>
        <dbReference type="EC" id="3.4.21.4"/>
    </reaction>
</comment>
<dbReference type="InterPro" id="IPR001254">
    <property type="entry name" value="Trypsin_dom"/>
</dbReference>
<dbReference type="GO" id="GO:0006508">
    <property type="term" value="P:proteolysis"/>
    <property type="evidence" value="ECO:0007669"/>
    <property type="project" value="UniProtKB-KW"/>
</dbReference>
<dbReference type="PROSITE" id="PS00134">
    <property type="entry name" value="TRYPSIN_HIS"/>
    <property type="match status" value="1"/>
</dbReference>
<dbReference type="AlphaFoldDB" id="B4LIU6"/>
<keyword evidence="4 11" id="KW-0732">Signal</keyword>
<dbReference type="Proteomes" id="UP000008792">
    <property type="component" value="Unassembled WGS sequence"/>
</dbReference>
<dbReference type="EC" id="3.4.21.4" evidence="10"/>
<evidence type="ECO:0000259" key="12">
    <source>
        <dbReference type="PROSITE" id="PS50240"/>
    </source>
</evidence>
<keyword evidence="8" id="KW-1015">Disulfide bond</keyword>
<dbReference type="eggNOG" id="KOG3627">
    <property type="taxonomic scope" value="Eukaryota"/>
</dbReference>
<evidence type="ECO:0000256" key="5">
    <source>
        <dbReference type="ARBA" id="ARBA00022801"/>
    </source>
</evidence>
<evidence type="ECO:0000256" key="9">
    <source>
        <dbReference type="ARBA" id="ARBA00036320"/>
    </source>
</evidence>
<keyword evidence="7" id="KW-0865">Zymogen</keyword>
<dbReference type="SMR" id="B4LIU6"/>
<keyword evidence="3" id="KW-0645">Protease</keyword>
<keyword evidence="5 13" id="KW-0378">Hydrolase</keyword>
<dbReference type="OrthoDB" id="10059102at2759"/>
<dbReference type="PANTHER" id="PTHR24276:SF91">
    <property type="entry name" value="AT26814P-RELATED"/>
    <property type="match status" value="1"/>
</dbReference>
<proteinExistence type="inferred from homology"/>
<evidence type="ECO:0000256" key="1">
    <source>
        <dbReference type="ARBA" id="ARBA00004239"/>
    </source>
</evidence>
<dbReference type="GO" id="GO:0004252">
    <property type="term" value="F:serine-type endopeptidase activity"/>
    <property type="evidence" value="ECO:0007669"/>
    <property type="project" value="UniProtKB-EC"/>
</dbReference>
<feature type="domain" description="Peptidase S1" evidence="12">
    <location>
        <begin position="48"/>
        <end position="273"/>
    </location>
</feature>
<dbReference type="SUPFAM" id="SSF50494">
    <property type="entry name" value="Trypsin-like serine proteases"/>
    <property type="match status" value="1"/>
</dbReference>
<dbReference type="InterPro" id="IPR043504">
    <property type="entry name" value="Peptidase_S1_PA_chymotrypsin"/>
</dbReference>
<dbReference type="STRING" id="7244.B4LIU6"/>
<evidence type="ECO:0000313" key="14">
    <source>
        <dbReference type="Proteomes" id="UP000008792"/>
    </source>
</evidence>
<dbReference type="GO" id="GO:0005576">
    <property type="term" value="C:extracellular region"/>
    <property type="evidence" value="ECO:0007669"/>
    <property type="project" value="UniProtKB-SubCell"/>
</dbReference>
<dbReference type="PROSITE" id="PS50240">
    <property type="entry name" value="TRYPSIN_DOM"/>
    <property type="match status" value="1"/>
</dbReference>
<comment type="similarity">
    <text evidence="2">Belongs to the peptidase S1 family.</text>
</comment>
<dbReference type="EMBL" id="CH940648">
    <property type="protein sequence ID" value="EDW61449.1"/>
    <property type="molecule type" value="Genomic_DNA"/>
</dbReference>
<gene>
    <name evidence="13" type="primary">Dvir\GJ22047</name>
    <name evidence="13" type="ORF">Dvir_GJ22047</name>
</gene>
<evidence type="ECO:0000256" key="7">
    <source>
        <dbReference type="ARBA" id="ARBA00023145"/>
    </source>
</evidence>
<dbReference type="HOGENOM" id="CLU_006842_7_2_1"/>
<evidence type="ECO:0000313" key="13">
    <source>
        <dbReference type="EMBL" id="EDW61449.1"/>
    </source>
</evidence>
<dbReference type="SMART" id="SM00020">
    <property type="entry name" value="Tryp_SPc"/>
    <property type="match status" value="1"/>
</dbReference>
<evidence type="ECO:0000256" key="3">
    <source>
        <dbReference type="ARBA" id="ARBA00022670"/>
    </source>
</evidence>
<evidence type="ECO:0000256" key="10">
    <source>
        <dbReference type="ARBA" id="ARBA00038868"/>
    </source>
</evidence>
<feature type="chain" id="PRO_5002815913" description="trypsin" evidence="11">
    <location>
        <begin position="26"/>
        <end position="292"/>
    </location>
</feature>
<dbReference type="Pfam" id="PF00089">
    <property type="entry name" value="Trypsin"/>
    <property type="match status" value="1"/>
</dbReference>
<evidence type="ECO:0000256" key="6">
    <source>
        <dbReference type="ARBA" id="ARBA00022825"/>
    </source>
</evidence>
<dbReference type="PhylomeDB" id="B4LIU6"/>
<dbReference type="KEGG" id="dvi:6626753"/>
<keyword evidence="6" id="KW-0720">Serine protease</keyword>
<sequence>MNYRNCSVKETLLLFLLLCVEPTLFDNRVKRLSTPDYDKNRVNALAKYVVSIRSRTPRLYFGDNHFCGGAIIAPRYVLTAAHCVMDKSKFKYSSRSILVVAGTPNRLKFVDDVSVNLPVKDIYVPINFTSKNTNNIAVLLLRDPLPKNNPRIGIINLPNSNPTFNASYTVLGWGRLYKGGPLATNILHIDITLLHREKCKCMLMTFKEEMLCAKHRNDTVDQNPCEGDEGAPMILNDTVYGVAAYRLGCGRTQLPSVYTDVWYHINWINSIMNAAQHSIIKITLLSLSVVAF</sequence>
<dbReference type="CDD" id="cd00190">
    <property type="entry name" value="Tryp_SPc"/>
    <property type="match status" value="1"/>
</dbReference>
<dbReference type="OMA" id="MDENPCA"/>
<comment type="subcellular location">
    <subcellularLocation>
        <location evidence="1">Secreted</location>
        <location evidence="1">Extracellular space</location>
    </subcellularLocation>
</comment>
<dbReference type="InterPro" id="IPR050430">
    <property type="entry name" value="Peptidase_S1"/>
</dbReference>
<reference evidence="13 14" key="1">
    <citation type="journal article" date="2007" name="Nature">
        <title>Evolution of genes and genomes on the Drosophila phylogeny.</title>
        <authorList>
            <consortium name="Drosophila 12 Genomes Consortium"/>
            <person name="Clark A.G."/>
            <person name="Eisen M.B."/>
            <person name="Smith D.R."/>
            <person name="Bergman C.M."/>
            <person name="Oliver B."/>
            <person name="Markow T.A."/>
            <person name="Kaufman T.C."/>
            <person name="Kellis M."/>
            <person name="Gelbart W."/>
            <person name="Iyer V.N."/>
            <person name="Pollard D.A."/>
            <person name="Sackton T.B."/>
            <person name="Larracuente A.M."/>
            <person name="Singh N.D."/>
            <person name="Abad J.P."/>
            <person name="Abt D.N."/>
            <person name="Adryan B."/>
            <person name="Aguade M."/>
            <person name="Akashi H."/>
            <person name="Anderson W.W."/>
            <person name="Aquadro C.F."/>
            <person name="Ardell D.H."/>
            <person name="Arguello R."/>
            <person name="Artieri C.G."/>
            <person name="Barbash D.A."/>
            <person name="Barker D."/>
            <person name="Barsanti P."/>
            <person name="Batterham P."/>
            <person name="Batzoglou S."/>
            <person name="Begun D."/>
            <person name="Bhutkar A."/>
            <person name="Blanco E."/>
            <person name="Bosak S.A."/>
            <person name="Bradley R.K."/>
            <person name="Brand A.D."/>
            <person name="Brent M.R."/>
            <person name="Brooks A.N."/>
            <person name="Brown R.H."/>
            <person name="Butlin R.K."/>
            <person name="Caggese C."/>
            <person name="Calvi B.R."/>
            <person name="Bernardo de Carvalho A."/>
            <person name="Caspi A."/>
            <person name="Castrezana S."/>
            <person name="Celniker S.E."/>
            <person name="Chang J.L."/>
            <person name="Chapple C."/>
            <person name="Chatterji S."/>
            <person name="Chinwalla A."/>
            <person name="Civetta A."/>
            <person name="Clifton S.W."/>
            <person name="Comeron J.M."/>
            <person name="Costello J.C."/>
            <person name="Coyne J.A."/>
            <person name="Daub J."/>
            <person name="David R.G."/>
            <person name="Delcher A.L."/>
            <person name="Delehaunty K."/>
            <person name="Do C.B."/>
            <person name="Ebling H."/>
            <person name="Edwards K."/>
            <person name="Eickbush T."/>
            <person name="Evans J.D."/>
            <person name="Filipski A."/>
            <person name="Findeiss S."/>
            <person name="Freyhult E."/>
            <person name="Fulton L."/>
            <person name="Fulton R."/>
            <person name="Garcia A.C."/>
            <person name="Gardiner A."/>
            <person name="Garfield D.A."/>
            <person name="Garvin B.E."/>
            <person name="Gibson G."/>
            <person name="Gilbert D."/>
            <person name="Gnerre S."/>
            <person name="Godfrey J."/>
            <person name="Good R."/>
            <person name="Gotea V."/>
            <person name="Gravely B."/>
            <person name="Greenberg A.J."/>
            <person name="Griffiths-Jones S."/>
            <person name="Gross S."/>
            <person name="Guigo R."/>
            <person name="Gustafson E.A."/>
            <person name="Haerty W."/>
            <person name="Hahn M.W."/>
            <person name="Halligan D.L."/>
            <person name="Halpern A.L."/>
            <person name="Halter G.M."/>
            <person name="Han M.V."/>
            <person name="Heger A."/>
            <person name="Hillier L."/>
            <person name="Hinrichs A.S."/>
            <person name="Holmes I."/>
            <person name="Hoskins R.A."/>
            <person name="Hubisz M.J."/>
            <person name="Hultmark D."/>
            <person name="Huntley M.A."/>
            <person name="Jaffe D.B."/>
            <person name="Jagadeeshan S."/>
            <person name="Jeck W.R."/>
            <person name="Johnson J."/>
            <person name="Jones C.D."/>
            <person name="Jordan W.C."/>
            <person name="Karpen G.H."/>
            <person name="Kataoka E."/>
            <person name="Keightley P.D."/>
            <person name="Kheradpour P."/>
            <person name="Kirkness E.F."/>
            <person name="Koerich L.B."/>
            <person name="Kristiansen K."/>
            <person name="Kudrna D."/>
            <person name="Kulathinal R.J."/>
            <person name="Kumar S."/>
            <person name="Kwok R."/>
            <person name="Lander E."/>
            <person name="Langley C.H."/>
            <person name="Lapoint R."/>
            <person name="Lazzaro B.P."/>
            <person name="Lee S.J."/>
            <person name="Levesque L."/>
            <person name="Li R."/>
            <person name="Lin C.F."/>
            <person name="Lin M.F."/>
            <person name="Lindblad-Toh K."/>
            <person name="Llopart A."/>
            <person name="Long M."/>
            <person name="Low L."/>
            <person name="Lozovsky E."/>
            <person name="Lu J."/>
            <person name="Luo M."/>
            <person name="Machado C.A."/>
            <person name="Makalowski W."/>
            <person name="Marzo M."/>
            <person name="Matsuda M."/>
            <person name="Matzkin L."/>
            <person name="McAllister B."/>
            <person name="McBride C.S."/>
            <person name="McKernan B."/>
            <person name="McKernan K."/>
            <person name="Mendez-Lago M."/>
            <person name="Minx P."/>
            <person name="Mollenhauer M.U."/>
            <person name="Montooth K."/>
            <person name="Mount S.M."/>
            <person name="Mu X."/>
            <person name="Myers E."/>
            <person name="Negre B."/>
            <person name="Newfeld S."/>
            <person name="Nielsen R."/>
            <person name="Noor M.A."/>
            <person name="O'Grady P."/>
            <person name="Pachter L."/>
            <person name="Papaceit M."/>
            <person name="Parisi M.J."/>
            <person name="Parisi M."/>
            <person name="Parts L."/>
            <person name="Pedersen J.S."/>
            <person name="Pesole G."/>
            <person name="Phillippy A.M."/>
            <person name="Ponting C.P."/>
            <person name="Pop M."/>
            <person name="Porcelli D."/>
            <person name="Powell J.R."/>
            <person name="Prohaska S."/>
            <person name="Pruitt K."/>
            <person name="Puig M."/>
            <person name="Quesneville H."/>
            <person name="Ram K.R."/>
            <person name="Rand D."/>
            <person name="Rasmussen M.D."/>
            <person name="Reed L.K."/>
            <person name="Reenan R."/>
            <person name="Reily A."/>
            <person name="Remington K.A."/>
            <person name="Rieger T.T."/>
            <person name="Ritchie M.G."/>
            <person name="Robin C."/>
            <person name="Rogers Y.H."/>
            <person name="Rohde C."/>
            <person name="Rozas J."/>
            <person name="Rubenfield M.J."/>
            <person name="Ruiz A."/>
            <person name="Russo S."/>
            <person name="Salzberg S.L."/>
            <person name="Sanchez-Gracia A."/>
            <person name="Saranga D.J."/>
            <person name="Sato H."/>
            <person name="Schaeffer S.W."/>
            <person name="Schatz M.C."/>
            <person name="Schlenke T."/>
            <person name="Schwartz R."/>
            <person name="Segarra C."/>
            <person name="Singh R.S."/>
            <person name="Sirot L."/>
            <person name="Sirota M."/>
            <person name="Sisneros N.B."/>
            <person name="Smith C.D."/>
            <person name="Smith T.F."/>
            <person name="Spieth J."/>
            <person name="Stage D.E."/>
            <person name="Stark A."/>
            <person name="Stephan W."/>
            <person name="Strausberg R.L."/>
            <person name="Strempel S."/>
            <person name="Sturgill D."/>
            <person name="Sutton G."/>
            <person name="Sutton G.G."/>
            <person name="Tao W."/>
            <person name="Teichmann S."/>
            <person name="Tobari Y.N."/>
            <person name="Tomimura Y."/>
            <person name="Tsolas J.M."/>
            <person name="Valente V.L."/>
            <person name="Venter E."/>
            <person name="Venter J.C."/>
            <person name="Vicario S."/>
            <person name="Vieira F.G."/>
            <person name="Vilella A.J."/>
            <person name="Villasante A."/>
            <person name="Walenz B."/>
            <person name="Wang J."/>
            <person name="Wasserman M."/>
            <person name="Watts T."/>
            <person name="Wilson D."/>
            <person name="Wilson R.K."/>
            <person name="Wing R.A."/>
            <person name="Wolfner M.F."/>
            <person name="Wong A."/>
            <person name="Wong G.K."/>
            <person name="Wu C.I."/>
            <person name="Wu G."/>
            <person name="Yamamoto D."/>
            <person name="Yang H.P."/>
            <person name="Yang S.P."/>
            <person name="Yorke J.A."/>
            <person name="Yoshida K."/>
            <person name="Zdobnov E."/>
            <person name="Zhang P."/>
            <person name="Zhang Y."/>
            <person name="Zimin A.V."/>
            <person name="Baldwin J."/>
            <person name="Abdouelleil A."/>
            <person name="Abdulkadir J."/>
            <person name="Abebe A."/>
            <person name="Abera B."/>
            <person name="Abreu J."/>
            <person name="Acer S.C."/>
            <person name="Aftuck L."/>
            <person name="Alexander A."/>
            <person name="An P."/>
            <person name="Anderson E."/>
            <person name="Anderson S."/>
            <person name="Arachi H."/>
            <person name="Azer M."/>
            <person name="Bachantsang P."/>
            <person name="Barry A."/>
            <person name="Bayul T."/>
            <person name="Berlin A."/>
            <person name="Bessette D."/>
            <person name="Bloom T."/>
            <person name="Blye J."/>
            <person name="Boguslavskiy L."/>
            <person name="Bonnet C."/>
            <person name="Boukhgalter B."/>
            <person name="Bourzgui I."/>
            <person name="Brown A."/>
            <person name="Cahill P."/>
            <person name="Channer S."/>
            <person name="Cheshatsang Y."/>
            <person name="Chuda L."/>
            <person name="Citroen M."/>
            <person name="Collymore A."/>
            <person name="Cooke P."/>
            <person name="Costello M."/>
            <person name="D'Aco K."/>
            <person name="Daza R."/>
            <person name="De Haan G."/>
            <person name="DeGray S."/>
            <person name="DeMaso C."/>
            <person name="Dhargay N."/>
            <person name="Dooley K."/>
            <person name="Dooley E."/>
            <person name="Doricent M."/>
            <person name="Dorje P."/>
            <person name="Dorjee K."/>
            <person name="Dupes A."/>
            <person name="Elong R."/>
            <person name="Falk J."/>
            <person name="Farina A."/>
            <person name="Faro S."/>
            <person name="Ferguson D."/>
            <person name="Fisher S."/>
            <person name="Foley C.D."/>
            <person name="Franke A."/>
            <person name="Friedrich D."/>
            <person name="Gadbois L."/>
            <person name="Gearin G."/>
            <person name="Gearin C.R."/>
            <person name="Giannoukos G."/>
            <person name="Goode T."/>
            <person name="Graham J."/>
            <person name="Grandbois E."/>
            <person name="Grewal S."/>
            <person name="Gyaltsen K."/>
            <person name="Hafez N."/>
            <person name="Hagos B."/>
            <person name="Hall J."/>
            <person name="Henson C."/>
            <person name="Hollinger A."/>
            <person name="Honan T."/>
            <person name="Huard M.D."/>
            <person name="Hughes L."/>
            <person name="Hurhula B."/>
            <person name="Husby M.E."/>
            <person name="Kamat A."/>
            <person name="Kanga B."/>
            <person name="Kashin S."/>
            <person name="Khazanovich D."/>
            <person name="Kisner P."/>
            <person name="Lance K."/>
            <person name="Lara M."/>
            <person name="Lee W."/>
            <person name="Lennon N."/>
            <person name="Letendre F."/>
            <person name="LeVine R."/>
            <person name="Lipovsky A."/>
            <person name="Liu X."/>
            <person name="Liu J."/>
            <person name="Liu S."/>
            <person name="Lokyitsang T."/>
            <person name="Lokyitsang Y."/>
            <person name="Lubonja R."/>
            <person name="Lui A."/>
            <person name="MacDonald P."/>
            <person name="Magnisalis V."/>
            <person name="Maru K."/>
            <person name="Matthews C."/>
            <person name="McCusker W."/>
            <person name="McDonough S."/>
            <person name="Mehta T."/>
            <person name="Meldrim J."/>
            <person name="Meneus L."/>
            <person name="Mihai O."/>
            <person name="Mihalev A."/>
            <person name="Mihova T."/>
            <person name="Mittelman R."/>
            <person name="Mlenga V."/>
            <person name="Montmayeur A."/>
            <person name="Mulrain L."/>
            <person name="Navidi A."/>
            <person name="Naylor J."/>
            <person name="Negash T."/>
            <person name="Nguyen T."/>
            <person name="Nguyen N."/>
            <person name="Nicol R."/>
            <person name="Norbu C."/>
            <person name="Norbu N."/>
            <person name="Novod N."/>
            <person name="O'Neill B."/>
            <person name="Osman S."/>
            <person name="Markiewicz E."/>
            <person name="Oyono O.L."/>
            <person name="Patti C."/>
            <person name="Phunkhang P."/>
            <person name="Pierre F."/>
            <person name="Priest M."/>
            <person name="Raghuraman S."/>
            <person name="Rege F."/>
            <person name="Reyes R."/>
            <person name="Rise C."/>
            <person name="Rogov P."/>
            <person name="Ross K."/>
            <person name="Ryan E."/>
            <person name="Settipalli S."/>
            <person name="Shea T."/>
            <person name="Sherpa N."/>
            <person name="Shi L."/>
            <person name="Shih D."/>
            <person name="Sparrow T."/>
            <person name="Spaulding J."/>
            <person name="Stalker J."/>
            <person name="Stange-Thomann N."/>
            <person name="Stavropoulos S."/>
            <person name="Stone C."/>
            <person name="Strader C."/>
            <person name="Tesfaye S."/>
            <person name="Thomson T."/>
            <person name="Thoulutsang Y."/>
            <person name="Thoulutsang D."/>
            <person name="Topham K."/>
            <person name="Topping I."/>
            <person name="Tsamla T."/>
            <person name="Vassiliev H."/>
            <person name="Vo A."/>
            <person name="Wangchuk T."/>
            <person name="Wangdi T."/>
            <person name="Weiand M."/>
            <person name="Wilkinson J."/>
            <person name="Wilson A."/>
            <person name="Yadav S."/>
            <person name="Young G."/>
            <person name="Yu Q."/>
            <person name="Zembek L."/>
            <person name="Zhong D."/>
            <person name="Zimmer A."/>
            <person name="Zwirko Z."/>
            <person name="Jaffe D.B."/>
            <person name="Alvarez P."/>
            <person name="Brockman W."/>
            <person name="Butler J."/>
            <person name="Chin C."/>
            <person name="Gnerre S."/>
            <person name="Grabherr M."/>
            <person name="Kleber M."/>
            <person name="Mauceli E."/>
            <person name="MacCallum I."/>
        </authorList>
    </citation>
    <scope>NUCLEOTIDE SEQUENCE [LARGE SCALE GENOMIC DNA]</scope>
    <source>
        <strain evidence="14">Tucson 15010-1051.87</strain>
    </source>
</reference>
<protein>
    <recommendedName>
        <fullName evidence="10">trypsin</fullName>
        <ecNumber evidence="10">3.4.21.4</ecNumber>
    </recommendedName>
</protein>
<feature type="signal peptide" evidence="11">
    <location>
        <begin position="1"/>
        <end position="25"/>
    </location>
</feature>
<dbReference type="InterPro" id="IPR018114">
    <property type="entry name" value="TRYPSIN_HIS"/>
</dbReference>
<dbReference type="InterPro" id="IPR009003">
    <property type="entry name" value="Peptidase_S1_PA"/>
</dbReference>
<dbReference type="PRINTS" id="PR00722">
    <property type="entry name" value="CHYMOTRYPSIN"/>
</dbReference>
<dbReference type="InterPro" id="IPR001314">
    <property type="entry name" value="Peptidase_S1A"/>
</dbReference>
<evidence type="ECO:0000256" key="2">
    <source>
        <dbReference type="ARBA" id="ARBA00007664"/>
    </source>
</evidence>